<feature type="compositionally biased region" description="Low complexity" evidence="1">
    <location>
        <begin position="17"/>
        <end position="53"/>
    </location>
</feature>
<sequence>MTVDSRSTSPSLPDIVSPSSTRSTTTSRSSIFTSNTTSGGSTNTNADSDTSSASEDRRTVEALLPACTSPITPTPSRRRRDTDALEDSPGCARRADMLDCVDGGRVSRVADRMAAAFASTGPVRGFSVLPQPRSSISNAGAGTRAESQGVSAGIGAVRNSATSHGVFGAVRPSTPSVAGATASDGLAAGSNGGARARSVVAKTEDTAPTATVDEICIVGVVKAEASAPSLAASASSTSASDAMGPPTQPTVTNSEENRTAFSASARLAVPVFGRTSTPAPLPAIQPSTTTPTNRARQPSSSFSSSTSTHRDTPAPAPIPRSLSAIRRARSLTPYTRSSTHSRGLVGITRAAAARRGVTTRRNAVEEEEQEVVMIDSFPNDGRRDEEEAVEREDRGVSVVIPTSEMPGGREDSIGLRTTSDARTRSSANDVALGRPSNNNTAVSSSDSANDTSSASSTNRNKRIASSTITTTTTRPSRINNTPLNPNRTSNTSNSTSSDSDDTSEVVFTNLQTRSQIQRAAQAANAQLREERAARRNAGPLGGRLLAIEAGRAASAAAGGGSGTQVHR</sequence>
<feature type="compositionally biased region" description="Basic and acidic residues" evidence="1">
    <location>
        <begin position="380"/>
        <end position="395"/>
    </location>
</feature>
<feature type="compositionally biased region" description="Polar residues" evidence="1">
    <location>
        <begin position="1"/>
        <end position="11"/>
    </location>
</feature>
<evidence type="ECO:0000256" key="1">
    <source>
        <dbReference type="SAM" id="MobiDB-lite"/>
    </source>
</evidence>
<dbReference type="EMBL" id="OOIN01000001">
    <property type="protein sequence ID" value="SPO20432.1"/>
    <property type="molecule type" value="Genomic_DNA"/>
</dbReference>
<feature type="region of interest" description="Disordered" evidence="1">
    <location>
        <begin position="234"/>
        <end position="257"/>
    </location>
</feature>
<evidence type="ECO:0000313" key="2">
    <source>
        <dbReference type="EMBL" id="SPO20432.1"/>
    </source>
</evidence>
<keyword evidence="3" id="KW-1185">Reference proteome</keyword>
<feature type="compositionally biased region" description="Polar residues" evidence="1">
    <location>
        <begin position="285"/>
        <end position="298"/>
    </location>
</feature>
<dbReference type="Proteomes" id="UP000324022">
    <property type="component" value="Unassembled WGS sequence"/>
</dbReference>
<organism evidence="2 3">
    <name type="scientific">Ustilago trichophora</name>
    <dbReference type="NCBI Taxonomy" id="86804"/>
    <lineage>
        <taxon>Eukaryota</taxon>
        <taxon>Fungi</taxon>
        <taxon>Dikarya</taxon>
        <taxon>Basidiomycota</taxon>
        <taxon>Ustilaginomycotina</taxon>
        <taxon>Ustilaginomycetes</taxon>
        <taxon>Ustilaginales</taxon>
        <taxon>Ustilaginaceae</taxon>
        <taxon>Ustilago</taxon>
    </lineage>
</organism>
<feature type="compositionally biased region" description="Low complexity" evidence="1">
    <location>
        <begin position="466"/>
        <end position="497"/>
    </location>
</feature>
<reference evidence="2 3" key="1">
    <citation type="submission" date="2018-03" db="EMBL/GenBank/DDBJ databases">
        <authorList>
            <person name="Guldener U."/>
        </authorList>
    </citation>
    <scope>NUCLEOTIDE SEQUENCE [LARGE SCALE GENOMIC DNA]</scope>
    <source>
        <strain evidence="2 3">NBRC100155</strain>
    </source>
</reference>
<name>A0A5C3DQN0_9BASI</name>
<accession>A0A5C3DQN0</accession>
<feature type="compositionally biased region" description="Basic and acidic residues" evidence="1">
    <location>
        <begin position="407"/>
        <end position="423"/>
    </location>
</feature>
<gene>
    <name evidence="2" type="ORF">UTRI_10041</name>
</gene>
<protein>
    <submittedName>
        <fullName evidence="2">Uncharacterized protein</fullName>
    </submittedName>
</protein>
<feature type="region of interest" description="Disordered" evidence="1">
    <location>
        <begin position="376"/>
        <end position="503"/>
    </location>
</feature>
<feature type="region of interest" description="Disordered" evidence="1">
    <location>
        <begin position="1"/>
        <end position="93"/>
    </location>
</feature>
<evidence type="ECO:0000313" key="3">
    <source>
        <dbReference type="Proteomes" id="UP000324022"/>
    </source>
</evidence>
<feature type="compositionally biased region" description="Low complexity" evidence="1">
    <location>
        <begin position="436"/>
        <end position="458"/>
    </location>
</feature>
<feature type="region of interest" description="Disordered" evidence="1">
    <location>
        <begin position="273"/>
        <end position="323"/>
    </location>
</feature>
<dbReference type="AlphaFoldDB" id="A0A5C3DQN0"/>
<proteinExistence type="predicted"/>